<sequence>MNWPYNSSTPDPPLRLHSHPLQDTRSPNQIAPPRPESQSPDYSNSSSLSSSPPMSKISDFHPSVPIHPLRDTRTPTNLPLPDQKVHPLTTRTVRLSVHPHQEYETHQWALIWGHKNYSNSKIQQKCSKASTLGNSTSMRRQRREN</sequence>
<feature type="region of interest" description="Disordered" evidence="1">
    <location>
        <begin position="1"/>
        <end position="85"/>
    </location>
</feature>
<keyword evidence="3" id="KW-1185">Reference proteome</keyword>
<organism evidence="2 3">
    <name type="scientific">Orchesella dallaii</name>
    <dbReference type="NCBI Taxonomy" id="48710"/>
    <lineage>
        <taxon>Eukaryota</taxon>
        <taxon>Metazoa</taxon>
        <taxon>Ecdysozoa</taxon>
        <taxon>Arthropoda</taxon>
        <taxon>Hexapoda</taxon>
        <taxon>Collembola</taxon>
        <taxon>Entomobryomorpha</taxon>
        <taxon>Entomobryoidea</taxon>
        <taxon>Orchesellidae</taxon>
        <taxon>Orchesellinae</taxon>
        <taxon>Orchesella</taxon>
    </lineage>
</organism>
<name>A0ABP1PV80_9HEXA</name>
<dbReference type="Proteomes" id="UP001642540">
    <property type="component" value="Unassembled WGS sequence"/>
</dbReference>
<feature type="region of interest" description="Disordered" evidence="1">
    <location>
        <begin position="126"/>
        <end position="145"/>
    </location>
</feature>
<comment type="caution">
    <text evidence="2">The sequence shown here is derived from an EMBL/GenBank/DDBJ whole genome shotgun (WGS) entry which is preliminary data.</text>
</comment>
<accession>A0ABP1PV80</accession>
<proteinExistence type="predicted"/>
<gene>
    <name evidence="2" type="ORF">ODALV1_LOCUS4162</name>
</gene>
<feature type="compositionally biased region" description="Low complexity" evidence="1">
    <location>
        <begin position="36"/>
        <end position="57"/>
    </location>
</feature>
<reference evidence="2 3" key="1">
    <citation type="submission" date="2024-08" db="EMBL/GenBank/DDBJ databases">
        <authorList>
            <person name="Cucini C."/>
            <person name="Frati F."/>
        </authorList>
    </citation>
    <scope>NUCLEOTIDE SEQUENCE [LARGE SCALE GENOMIC DNA]</scope>
</reference>
<evidence type="ECO:0000256" key="1">
    <source>
        <dbReference type="SAM" id="MobiDB-lite"/>
    </source>
</evidence>
<dbReference type="EMBL" id="CAXLJM020000013">
    <property type="protein sequence ID" value="CAL8078676.1"/>
    <property type="molecule type" value="Genomic_DNA"/>
</dbReference>
<feature type="compositionally biased region" description="Polar residues" evidence="1">
    <location>
        <begin position="126"/>
        <end position="138"/>
    </location>
</feature>
<evidence type="ECO:0000313" key="2">
    <source>
        <dbReference type="EMBL" id="CAL8078676.1"/>
    </source>
</evidence>
<protein>
    <submittedName>
        <fullName evidence="2">Uncharacterized protein</fullName>
    </submittedName>
</protein>
<evidence type="ECO:0000313" key="3">
    <source>
        <dbReference type="Proteomes" id="UP001642540"/>
    </source>
</evidence>